<dbReference type="RefSeq" id="WP_108177909.1">
    <property type="nucleotide sequence ID" value="NZ_PZZL01000005.1"/>
</dbReference>
<evidence type="ECO:0000313" key="4">
    <source>
        <dbReference type="Proteomes" id="UP000241808"/>
    </source>
</evidence>
<dbReference type="Proteomes" id="UP000241808">
    <property type="component" value="Unassembled WGS sequence"/>
</dbReference>
<dbReference type="PANTHER" id="PTHR46663:SF3">
    <property type="entry name" value="SLL0267 PROTEIN"/>
    <property type="match status" value="1"/>
</dbReference>
<feature type="transmembrane region" description="Helical" evidence="1">
    <location>
        <begin position="188"/>
        <end position="210"/>
    </location>
</feature>
<dbReference type="AlphaFoldDB" id="A0A2T4Z2S5"/>
<evidence type="ECO:0000313" key="3">
    <source>
        <dbReference type="EMBL" id="PTM55065.1"/>
    </source>
</evidence>
<dbReference type="SUPFAM" id="SSF55073">
    <property type="entry name" value="Nucleotide cyclase"/>
    <property type="match status" value="1"/>
</dbReference>
<reference evidence="3 4" key="1">
    <citation type="submission" date="2018-04" db="EMBL/GenBank/DDBJ databases">
        <title>Genomic Encyclopedia of Archaeal and Bacterial Type Strains, Phase II (KMG-II): from individual species to whole genera.</title>
        <authorList>
            <person name="Goeker M."/>
        </authorList>
    </citation>
    <scope>NUCLEOTIDE SEQUENCE [LARGE SCALE GENOMIC DNA]</scope>
    <source>
        <strain evidence="3 4">DSM 25521</strain>
    </source>
</reference>
<keyword evidence="1" id="KW-0812">Transmembrane</keyword>
<gene>
    <name evidence="3" type="ORF">C8P69_105217</name>
</gene>
<evidence type="ECO:0000256" key="1">
    <source>
        <dbReference type="SAM" id="Phobius"/>
    </source>
</evidence>
<name>A0A2T4Z2S5_9HYPH</name>
<dbReference type="CDD" id="cd01949">
    <property type="entry name" value="GGDEF"/>
    <property type="match status" value="1"/>
</dbReference>
<feature type="transmembrane region" description="Helical" evidence="1">
    <location>
        <begin position="158"/>
        <end position="182"/>
    </location>
</feature>
<feature type="domain" description="GGDEF" evidence="2">
    <location>
        <begin position="247"/>
        <end position="379"/>
    </location>
</feature>
<dbReference type="SMART" id="SM00267">
    <property type="entry name" value="GGDEF"/>
    <property type="match status" value="1"/>
</dbReference>
<accession>A0A2T4Z2S5</accession>
<proteinExistence type="predicted"/>
<dbReference type="OrthoDB" id="9812260at2"/>
<feature type="transmembrane region" description="Helical" evidence="1">
    <location>
        <begin position="105"/>
        <end position="124"/>
    </location>
</feature>
<dbReference type="InterPro" id="IPR043128">
    <property type="entry name" value="Rev_trsase/Diguanyl_cyclase"/>
</dbReference>
<dbReference type="InterPro" id="IPR000160">
    <property type="entry name" value="GGDEF_dom"/>
</dbReference>
<feature type="transmembrane region" description="Helical" evidence="1">
    <location>
        <begin position="130"/>
        <end position="151"/>
    </location>
</feature>
<dbReference type="InterPro" id="IPR052163">
    <property type="entry name" value="DGC-Regulatory_Protein"/>
</dbReference>
<keyword evidence="4" id="KW-1185">Reference proteome</keyword>
<organism evidence="3 4">
    <name type="scientific">Phreatobacter oligotrophus</name>
    <dbReference type="NCBI Taxonomy" id="1122261"/>
    <lineage>
        <taxon>Bacteria</taxon>
        <taxon>Pseudomonadati</taxon>
        <taxon>Pseudomonadota</taxon>
        <taxon>Alphaproteobacteria</taxon>
        <taxon>Hyphomicrobiales</taxon>
        <taxon>Phreatobacteraceae</taxon>
        <taxon>Phreatobacter</taxon>
    </lineage>
</organism>
<keyword evidence="1" id="KW-1133">Transmembrane helix</keyword>
<sequence>MTEIAQLHGEPRWWLTRWLAGTGQSVPDDVRASLQAMLFGNLPIFLGGAASTTGIAVLVALFFPSPAILAWCAVEIAINLARLAVMAHAHLAIKRGRAPLIDLNILLAVAWGFSTGLGAGLSLISGNWAVAIVVCISAAGMVGGMCFRYVCAPRLASAVIGGALIPATAGALASGNPILLISAVQAPALLVAMTMAAFQLHRILLASMMAEREHRHRSRHDPLTGLPNRLGILGDAERSIAAAGPDRPLALLYLDLDGFKQVNDGHGHMAGDQVLTAVADRLRQALAANEAVGRIGGDEFVVLCGGDRAAAEQAAQRITAALAPPYPLPSGSHARIGVSIGIALLPEDGMDIDTLLGRADGALYAAKAGGKARHAFASDISRSEPADLALSAAE</sequence>
<protein>
    <submittedName>
        <fullName evidence="3">Diguanylate cyclase (GGDEF)-like protein</fullName>
    </submittedName>
</protein>
<dbReference type="EMBL" id="PZZL01000005">
    <property type="protein sequence ID" value="PTM55065.1"/>
    <property type="molecule type" value="Genomic_DNA"/>
</dbReference>
<feature type="transmembrane region" description="Helical" evidence="1">
    <location>
        <begin position="68"/>
        <end position="93"/>
    </location>
</feature>
<keyword evidence="1" id="KW-0472">Membrane</keyword>
<dbReference type="PROSITE" id="PS50887">
    <property type="entry name" value="GGDEF"/>
    <property type="match status" value="1"/>
</dbReference>
<dbReference type="Gene3D" id="3.30.70.270">
    <property type="match status" value="1"/>
</dbReference>
<dbReference type="InterPro" id="IPR029787">
    <property type="entry name" value="Nucleotide_cyclase"/>
</dbReference>
<dbReference type="NCBIfam" id="TIGR00254">
    <property type="entry name" value="GGDEF"/>
    <property type="match status" value="1"/>
</dbReference>
<comment type="caution">
    <text evidence="3">The sequence shown here is derived from an EMBL/GenBank/DDBJ whole genome shotgun (WGS) entry which is preliminary data.</text>
</comment>
<evidence type="ECO:0000259" key="2">
    <source>
        <dbReference type="PROSITE" id="PS50887"/>
    </source>
</evidence>
<dbReference type="PANTHER" id="PTHR46663">
    <property type="entry name" value="DIGUANYLATE CYCLASE DGCT-RELATED"/>
    <property type="match status" value="1"/>
</dbReference>
<feature type="transmembrane region" description="Helical" evidence="1">
    <location>
        <begin position="38"/>
        <end position="62"/>
    </location>
</feature>
<dbReference type="Pfam" id="PF00990">
    <property type="entry name" value="GGDEF"/>
    <property type="match status" value="1"/>
</dbReference>